<evidence type="ECO:0000313" key="3">
    <source>
        <dbReference type="Proteomes" id="UP000092993"/>
    </source>
</evidence>
<evidence type="ECO:0000313" key="2">
    <source>
        <dbReference type="EMBL" id="OBZ65882.1"/>
    </source>
</evidence>
<name>A0A1C7LM89_GRIFR</name>
<keyword evidence="3" id="KW-1185">Reference proteome</keyword>
<dbReference type="EMBL" id="LUGG01000038">
    <property type="protein sequence ID" value="OBZ65882.1"/>
    <property type="molecule type" value="Genomic_DNA"/>
</dbReference>
<dbReference type="InterPro" id="IPR011008">
    <property type="entry name" value="Dimeric_a/b-barrel"/>
</dbReference>
<dbReference type="InterPro" id="IPR051807">
    <property type="entry name" value="Sec-metab_biosynth-assoc"/>
</dbReference>
<sequence length="124" mass="14054">MVERAPRIGHLRLSSLSPTMPHLFVVYLPDYTDAEAFQRRLSVRQAHLEKAHQNSKIKVGGAMLTPESIESPTAEKKMIGSMMIVEAESLEEVKQLVETDIYYTANVWDKEKLVIAPFLSPKPF</sequence>
<dbReference type="OMA" id="FIVYAPD"/>
<accession>A0A1C7LM89</accession>
<dbReference type="PANTHER" id="PTHR33606:SF3">
    <property type="entry name" value="PROTEIN YCII"/>
    <property type="match status" value="1"/>
</dbReference>
<dbReference type="AlphaFoldDB" id="A0A1C7LM89"/>
<evidence type="ECO:0000259" key="1">
    <source>
        <dbReference type="Pfam" id="PF03795"/>
    </source>
</evidence>
<dbReference type="PANTHER" id="PTHR33606">
    <property type="entry name" value="PROTEIN YCII"/>
    <property type="match status" value="1"/>
</dbReference>
<proteinExistence type="predicted"/>
<reference evidence="2 3" key="1">
    <citation type="submission" date="2016-03" db="EMBL/GenBank/DDBJ databases">
        <title>Whole genome sequencing of Grifola frondosa 9006-11.</title>
        <authorList>
            <person name="Min B."/>
            <person name="Park H."/>
            <person name="Kim J.-G."/>
            <person name="Cho H."/>
            <person name="Oh Y.-L."/>
            <person name="Kong W.-S."/>
            <person name="Choi I.-G."/>
        </authorList>
    </citation>
    <scope>NUCLEOTIDE SEQUENCE [LARGE SCALE GENOMIC DNA]</scope>
    <source>
        <strain evidence="2 3">9006-11</strain>
    </source>
</reference>
<dbReference type="Pfam" id="PF03795">
    <property type="entry name" value="YCII"/>
    <property type="match status" value="1"/>
</dbReference>
<gene>
    <name evidence="2" type="ORF">A0H81_14198</name>
</gene>
<dbReference type="SUPFAM" id="SSF54909">
    <property type="entry name" value="Dimeric alpha+beta barrel"/>
    <property type="match status" value="1"/>
</dbReference>
<comment type="caution">
    <text evidence="2">The sequence shown here is derived from an EMBL/GenBank/DDBJ whole genome shotgun (WGS) entry which is preliminary data.</text>
</comment>
<feature type="domain" description="YCII-related" evidence="1">
    <location>
        <begin position="24"/>
        <end position="109"/>
    </location>
</feature>
<dbReference type="Gene3D" id="3.30.70.1060">
    <property type="entry name" value="Dimeric alpha+beta barrel"/>
    <property type="match status" value="1"/>
</dbReference>
<protein>
    <recommendedName>
        <fullName evidence="1">YCII-related domain-containing protein</fullName>
    </recommendedName>
</protein>
<organism evidence="2 3">
    <name type="scientific">Grifola frondosa</name>
    <name type="common">Maitake</name>
    <name type="synonym">Polyporus frondosus</name>
    <dbReference type="NCBI Taxonomy" id="5627"/>
    <lineage>
        <taxon>Eukaryota</taxon>
        <taxon>Fungi</taxon>
        <taxon>Dikarya</taxon>
        <taxon>Basidiomycota</taxon>
        <taxon>Agaricomycotina</taxon>
        <taxon>Agaricomycetes</taxon>
        <taxon>Polyporales</taxon>
        <taxon>Grifolaceae</taxon>
        <taxon>Grifola</taxon>
    </lineage>
</organism>
<dbReference type="OrthoDB" id="5519740at2759"/>
<dbReference type="Proteomes" id="UP000092993">
    <property type="component" value="Unassembled WGS sequence"/>
</dbReference>
<dbReference type="InterPro" id="IPR005545">
    <property type="entry name" value="YCII"/>
</dbReference>